<evidence type="ECO:0000256" key="2">
    <source>
        <dbReference type="ARBA" id="ARBA00005695"/>
    </source>
</evidence>
<dbReference type="InterPro" id="IPR039424">
    <property type="entry name" value="SBP_5"/>
</dbReference>
<gene>
    <name evidence="6" type="ORF">JYK14_22440</name>
</gene>
<dbReference type="InterPro" id="IPR030678">
    <property type="entry name" value="Peptide/Ni-bd"/>
</dbReference>
<dbReference type="SUPFAM" id="SSF53850">
    <property type="entry name" value="Periplasmic binding protein-like II"/>
    <property type="match status" value="1"/>
</dbReference>
<dbReference type="PANTHER" id="PTHR30290">
    <property type="entry name" value="PERIPLASMIC BINDING COMPONENT OF ABC TRANSPORTER"/>
    <property type="match status" value="1"/>
</dbReference>
<dbReference type="InterPro" id="IPR000914">
    <property type="entry name" value="SBP_5_dom"/>
</dbReference>
<comment type="similarity">
    <text evidence="2">Belongs to the bacterial solute-binding protein 5 family.</text>
</comment>
<keyword evidence="7" id="KW-1185">Reference proteome</keyword>
<feature type="chain" id="PRO_5045602324" evidence="4">
    <location>
        <begin position="20"/>
        <end position="524"/>
    </location>
</feature>
<dbReference type="PANTHER" id="PTHR30290:SF38">
    <property type="entry name" value="D,D-DIPEPTIDE-BINDING PERIPLASMIC PROTEIN DDPA-RELATED"/>
    <property type="match status" value="1"/>
</dbReference>
<reference evidence="6 7" key="1">
    <citation type="submission" date="2021-12" db="EMBL/GenBank/DDBJ databases">
        <title>Siccirubricoccus leaddurans sp. nov., a high concentration Zn2+ tolerance bacterium.</title>
        <authorList>
            <person name="Cao Y."/>
        </authorList>
    </citation>
    <scope>NUCLEOTIDE SEQUENCE [LARGE SCALE GENOMIC DNA]</scope>
    <source>
        <strain evidence="6 7">KC 17139</strain>
    </source>
</reference>
<dbReference type="Proteomes" id="UP001523392">
    <property type="component" value="Unassembled WGS sequence"/>
</dbReference>
<organism evidence="6 7">
    <name type="scientific">Siccirubricoccus soli</name>
    <dbReference type="NCBI Taxonomy" id="2899147"/>
    <lineage>
        <taxon>Bacteria</taxon>
        <taxon>Pseudomonadati</taxon>
        <taxon>Pseudomonadota</taxon>
        <taxon>Alphaproteobacteria</taxon>
        <taxon>Acetobacterales</taxon>
        <taxon>Roseomonadaceae</taxon>
        <taxon>Siccirubricoccus</taxon>
    </lineage>
</organism>
<evidence type="ECO:0000313" key="6">
    <source>
        <dbReference type="EMBL" id="MCO6418895.1"/>
    </source>
</evidence>
<name>A0ABT1DAC7_9PROT</name>
<evidence type="ECO:0000313" key="7">
    <source>
        <dbReference type="Proteomes" id="UP001523392"/>
    </source>
</evidence>
<dbReference type="EMBL" id="JAFIRR010000157">
    <property type="protein sequence ID" value="MCO6418895.1"/>
    <property type="molecule type" value="Genomic_DNA"/>
</dbReference>
<proteinExistence type="inferred from homology"/>
<sequence>MRRRHLLALAAALPLPALAQPAAARPIRFVPQANLASLDPIWTTATVTRNHAYMVYDTLFGVDAGFRPQPQMAEGATTEEDGRRVTITLRPGLRFHDGEAVRARDAVASIRRWMKRSPFGQKAETLTEELTAADDRRIVFRLKRPFPLLLAGLGSPSSPVCFVMPERIAATDAFQQIREAIGSGPYRFKAEEFVSGSLAAYEKFEGYVPTPGGTPSLIAGPKQVHIPRVEWRIITDPATAAAALQSGEVDWFEEPAPELQQLLRRNRAIAVEKLDERAVWNLLRFNHLHPPFDDPAMRRALLPAIQQRDFSMAIVGPDPADWVEDVGIFTPGTPLANTAGLELLLGPRSLDRARALLKEAGYTNQPVRLIGPTDIMTPTALTQVTADLLRRLEMNLDLVLADWGTVVQRRASREPLERGGWSLFCTGFQGFDTASPAGHFPLRGNGAGAWPGWPSIPKLEELRDAWFEAPDIATERAIAEEMQRVAMTELPFIPLGGYYANTALRRELRGRISGFPIFWNLQRG</sequence>
<dbReference type="RefSeq" id="WP_252955523.1">
    <property type="nucleotide sequence ID" value="NZ_JAFIRR010000157.1"/>
</dbReference>
<evidence type="ECO:0000256" key="3">
    <source>
        <dbReference type="ARBA" id="ARBA00022729"/>
    </source>
</evidence>
<evidence type="ECO:0000259" key="5">
    <source>
        <dbReference type="Pfam" id="PF00496"/>
    </source>
</evidence>
<evidence type="ECO:0000256" key="1">
    <source>
        <dbReference type="ARBA" id="ARBA00004418"/>
    </source>
</evidence>
<dbReference type="PIRSF" id="PIRSF002741">
    <property type="entry name" value="MppA"/>
    <property type="match status" value="1"/>
</dbReference>
<accession>A0ABT1DAC7</accession>
<protein>
    <submittedName>
        <fullName evidence="6">ABC transporter substrate-binding protein</fullName>
    </submittedName>
</protein>
<comment type="subcellular location">
    <subcellularLocation>
        <location evidence="1">Periplasm</location>
    </subcellularLocation>
</comment>
<feature type="signal peptide" evidence="4">
    <location>
        <begin position="1"/>
        <end position="19"/>
    </location>
</feature>
<dbReference type="Gene3D" id="3.10.105.10">
    <property type="entry name" value="Dipeptide-binding Protein, Domain 3"/>
    <property type="match status" value="1"/>
</dbReference>
<dbReference type="CDD" id="cd08502">
    <property type="entry name" value="PBP2_NikA_DppA_OppA_like_16"/>
    <property type="match status" value="1"/>
</dbReference>
<comment type="caution">
    <text evidence="6">The sequence shown here is derived from an EMBL/GenBank/DDBJ whole genome shotgun (WGS) entry which is preliminary data.</text>
</comment>
<keyword evidence="3 4" id="KW-0732">Signal</keyword>
<evidence type="ECO:0000256" key="4">
    <source>
        <dbReference type="SAM" id="SignalP"/>
    </source>
</evidence>
<feature type="domain" description="Solute-binding protein family 5" evidence="5">
    <location>
        <begin position="68"/>
        <end position="427"/>
    </location>
</feature>
<dbReference type="Pfam" id="PF00496">
    <property type="entry name" value="SBP_bac_5"/>
    <property type="match status" value="1"/>
</dbReference>
<dbReference type="Gene3D" id="3.40.190.10">
    <property type="entry name" value="Periplasmic binding protein-like II"/>
    <property type="match status" value="1"/>
</dbReference>